<keyword evidence="2" id="KW-0233">DNA recombination</keyword>
<dbReference type="InterPro" id="IPR027417">
    <property type="entry name" value="P-loop_NTPase"/>
</dbReference>
<evidence type="ECO:0000256" key="2">
    <source>
        <dbReference type="ARBA" id="ARBA00023172"/>
    </source>
</evidence>
<keyword evidence="8" id="KW-1185">Reference proteome</keyword>
<dbReference type="GO" id="GO:0003697">
    <property type="term" value="F:single-stranded DNA binding"/>
    <property type="evidence" value="ECO:0007669"/>
    <property type="project" value="InterPro"/>
</dbReference>
<organism evidence="7 8">
    <name type="scientific">Novosphingobium silvae</name>
    <dbReference type="NCBI Taxonomy" id="2692619"/>
    <lineage>
        <taxon>Bacteria</taxon>
        <taxon>Pseudomonadati</taxon>
        <taxon>Pseudomonadota</taxon>
        <taxon>Alphaproteobacteria</taxon>
        <taxon>Sphingomonadales</taxon>
        <taxon>Sphingomonadaceae</taxon>
        <taxon>Novosphingobium</taxon>
    </lineage>
</organism>
<gene>
    <name evidence="7" type="primary">ssb</name>
    <name evidence="7" type="ORF">GR702_02900</name>
</gene>
<dbReference type="GO" id="GO:0006310">
    <property type="term" value="P:DNA recombination"/>
    <property type="evidence" value="ECO:0007669"/>
    <property type="project" value="UniProtKB-KW"/>
</dbReference>
<dbReference type="SUPFAM" id="SSF55464">
    <property type="entry name" value="Origin of replication-binding domain, RBD-like"/>
    <property type="match status" value="1"/>
</dbReference>
<dbReference type="PROSITE" id="PS50935">
    <property type="entry name" value="SSB"/>
    <property type="match status" value="1"/>
</dbReference>
<protein>
    <recommendedName>
        <fullName evidence="4">Single-stranded DNA-binding protein</fullName>
    </recommendedName>
</protein>
<dbReference type="GO" id="GO:0009295">
    <property type="term" value="C:nucleoid"/>
    <property type="evidence" value="ECO:0007669"/>
    <property type="project" value="TreeGrafter"/>
</dbReference>
<dbReference type="InterPro" id="IPR012340">
    <property type="entry name" value="NA-bd_OB-fold"/>
</dbReference>
<name>A0A7X4GE49_9SPHN</name>
<feature type="domain" description="AAA+ ATPase" evidence="6">
    <location>
        <begin position="557"/>
        <end position="744"/>
    </location>
</feature>
<dbReference type="GO" id="GO:0006260">
    <property type="term" value="P:DNA replication"/>
    <property type="evidence" value="ECO:0007669"/>
    <property type="project" value="InterPro"/>
</dbReference>
<comment type="caution">
    <text evidence="7">The sequence shown here is derived from an EMBL/GenBank/DDBJ whole genome shotgun (WGS) entry which is preliminary data.</text>
</comment>
<dbReference type="NCBIfam" id="TIGR00621">
    <property type="entry name" value="ssb"/>
    <property type="match status" value="1"/>
</dbReference>
<evidence type="ECO:0000256" key="1">
    <source>
        <dbReference type="ARBA" id="ARBA00023125"/>
    </source>
</evidence>
<dbReference type="PANTHER" id="PTHR10302">
    <property type="entry name" value="SINGLE-STRANDED DNA-BINDING PROTEIN"/>
    <property type="match status" value="1"/>
</dbReference>
<dbReference type="Gene3D" id="2.40.50.140">
    <property type="entry name" value="Nucleic acid-binding proteins"/>
    <property type="match status" value="1"/>
</dbReference>
<dbReference type="InterPro" id="IPR011344">
    <property type="entry name" value="ssDNA-bd"/>
</dbReference>
<dbReference type="NCBIfam" id="NF041492">
    <property type="entry name" value="MobF"/>
    <property type="match status" value="1"/>
</dbReference>
<dbReference type="Pfam" id="PF08751">
    <property type="entry name" value="TrwC"/>
    <property type="match status" value="1"/>
</dbReference>
<dbReference type="EMBL" id="WVTD01000002">
    <property type="protein sequence ID" value="MYL96725.1"/>
    <property type="molecule type" value="Genomic_DNA"/>
</dbReference>
<evidence type="ECO:0000259" key="6">
    <source>
        <dbReference type="SMART" id="SM00382"/>
    </source>
</evidence>
<dbReference type="SMART" id="SM00382">
    <property type="entry name" value="AAA"/>
    <property type="match status" value="1"/>
</dbReference>
<dbReference type="InterPro" id="IPR003593">
    <property type="entry name" value="AAA+_ATPase"/>
</dbReference>
<dbReference type="InterPro" id="IPR014059">
    <property type="entry name" value="TraI/TrwC_relax"/>
</dbReference>
<dbReference type="AlphaFoldDB" id="A0A7X4GE49"/>
<evidence type="ECO:0000256" key="5">
    <source>
        <dbReference type="SAM" id="MobiDB-lite"/>
    </source>
</evidence>
<evidence type="ECO:0000256" key="4">
    <source>
        <dbReference type="RuleBase" id="RU000524"/>
    </source>
</evidence>
<dbReference type="InterPro" id="IPR000424">
    <property type="entry name" value="Primosome_PriB/ssb"/>
</dbReference>
<dbReference type="SUPFAM" id="SSF52540">
    <property type="entry name" value="P-loop containing nucleoside triphosphate hydrolases"/>
    <property type="match status" value="2"/>
</dbReference>
<accession>A0A7X4GE49</accession>
<feature type="region of interest" description="Disordered" evidence="5">
    <location>
        <begin position="1025"/>
        <end position="1055"/>
    </location>
</feature>
<dbReference type="Gene3D" id="3.40.50.300">
    <property type="entry name" value="P-loop containing nucleotide triphosphate hydrolases"/>
    <property type="match status" value="1"/>
</dbReference>
<dbReference type="PANTHER" id="PTHR10302:SF0">
    <property type="entry name" value="SINGLE-STRANDED DNA-BINDING PROTEIN, MITOCHONDRIAL"/>
    <property type="match status" value="1"/>
</dbReference>
<evidence type="ECO:0000256" key="3">
    <source>
        <dbReference type="PROSITE-ProRule" id="PRU00252"/>
    </source>
</evidence>
<dbReference type="CDD" id="cd04496">
    <property type="entry name" value="SSB_OBF"/>
    <property type="match status" value="1"/>
</dbReference>
<dbReference type="Pfam" id="PF00436">
    <property type="entry name" value="SSB"/>
    <property type="match status" value="1"/>
</dbReference>
<dbReference type="NCBIfam" id="TIGR02686">
    <property type="entry name" value="relax_trwC"/>
    <property type="match status" value="1"/>
</dbReference>
<dbReference type="Pfam" id="PF13604">
    <property type="entry name" value="AAA_30"/>
    <property type="match status" value="1"/>
</dbReference>
<reference evidence="7 8" key="1">
    <citation type="submission" date="2019-12" db="EMBL/GenBank/DDBJ databases">
        <authorList>
            <person name="Feng G."/>
            <person name="Zhu H."/>
        </authorList>
    </citation>
    <scope>NUCLEOTIDE SEQUENCE [LARGE SCALE GENOMIC DNA]</scope>
    <source>
        <strain evidence="7 8">FGD1</strain>
    </source>
</reference>
<sequence length="1055" mass="114552">MTNLVILVGRIARDPETRTTQGGTSITSISVVTDRPARKDGKTYKDENGYTAKDSEFHRITCFNGLGQNVAKYCTKGQLVTVEGRNVRTAGGAANYFAADNYYTRADADRSGEWLGKGAAALGLNGTVDARQFEAILKGMLPDGSRVGSDNRAHRAGTDLTFSMPKSWSVLALVGGDKRILDAYAAAVRETLRWAEKNLAETRMDVRGRERVVQTGNLAIALFQHDTNRNQEPNAHFHAVIANVTQGPDGKWRALRNDKLWQHNTLLNAMTMARFRLDVEKLGYEVGEFGKHGNFEAVGVPKAVRDAFSSRRAEILEAAAQMNFSGPGVLDAATLMTRAEKGQIEDREALTQQWRETSARLGFDPAVVIARANARSAQDLGNVTGFGPSVRALVHQGQALAAAFAERLGLREGDPLIPARMGNRSAEQVAAIHAVASAVRHLGEREAAFTRSEIYRAALGFALPTSLAEIEHRVDQLVRQGHLERGRGGGRDLLTTRDAVSLEQRIIAAVESGRGVAPAIIAPDLAGTRLQALSQIKYGITLNPGQEGAGRLLLGSHNRIVAIQGVAGAGKSTVLKPVADILREEGRAVLGLAVQNTLVQMLERETGIPSMTVSRFLGQHRDLLEGADAARLGEARAAMRGTVVLLDEASMVGNADKEKLVRLANLLELGRFASIGDRKQLGAVDAGKPFDVMQQAGIETAVMGTNLRARTEMLRDAQQAAQEGRIEDAMRHLAPQVIEVGNVAAVEAAAAWLSLPSGEREGTAIYASGRALRSAVNEAVQTGLKANGELGPGAMRLSTLSRVNVTREELRYASTYAPGMVVEVVRRQRGQGLSPGEYRVASADTERERVTLENERGRQFELRPGKFRPQGEQDALRLFEVREIDIHTHDRIRWTETDHTRGLLNADQARIVVVDSAGVVVKTSLGAEHRLEQGDPMLRRLDLAYALNAHMAQGLTSDRGIAVMDSRERNLANQQTFLVTITRLRDGFTLYVDHAGKLEAAVERNAGMKRSALETVDLLRDAAAKGQAKDRLAPAPKRKPPELDRTITKPFEIGI</sequence>
<proteinExistence type="predicted"/>
<dbReference type="Proteomes" id="UP000465810">
    <property type="component" value="Unassembled WGS sequence"/>
</dbReference>
<keyword evidence="1 3" id="KW-0238">DNA-binding</keyword>
<evidence type="ECO:0000313" key="7">
    <source>
        <dbReference type="EMBL" id="MYL96725.1"/>
    </source>
</evidence>
<dbReference type="SUPFAM" id="SSF50249">
    <property type="entry name" value="Nucleic acid-binding proteins"/>
    <property type="match status" value="1"/>
</dbReference>
<evidence type="ECO:0000313" key="8">
    <source>
        <dbReference type="Proteomes" id="UP000465810"/>
    </source>
</evidence>
<dbReference type="InterPro" id="IPR014862">
    <property type="entry name" value="TrwC"/>
</dbReference>